<dbReference type="STRING" id="157652.A0A371EU32"/>
<dbReference type="InterPro" id="IPR031107">
    <property type="entry name" value="Small_HSP"/>
</dbReference>
<dbReference type="OrthoDB" id="1245404at2759"/>
<evidence type="ECO:0000313" key="6">
    <source>
        <dbReference type="Proteomes" id="UP000257109"/>
    </source>
</evidence>
<evidence type="ECO:0000256" key="1">
    <source>
        <dbReference type="ARBA" id="ARBA00023016"/>
    </source>
</evidence>
<dbReference type="Gene3D" id="2.60.40.790">
    <property type="match status" value="1"/>
</dbReference>
<evidence type="ECO:0000256" key="3">
    <source>
        <dbReference type="RuleBase" id="RU003616"/>
    </source>
</evidence>
<dbReference type="InterPro" id="IPR002068">
    <property type="entry name" value="A-crystallin/Hsp20_dom"/>
</dbReference>
<reference evidence="5" key="1">
    <citation type="submission" date="2018-05" db="EMBL/GenBank/DDBJ databases">
        <title>Draft genome of Mucuna pruriens seed.</title>
        <authorList>
            <person name="Nnadi N.E."/>
            <person name="Vos R."/>
            <person name="Hasami M.H."/>
            <person name="Devisetty U.K."/>
            <person name="Aguiy J.C."/>
        </authorList>
    </citation>
    <scope>NUCLEOTIDE SEQUENCE [LARGE SCALE GENOMIC DNA]</scope>
    <source>
        <strain evidence="5">JCA_2017</strain>
    </source>
</reference>
<evidence type="ECO:0000259" key="4">
    <source>
        <dbReference type="PROSITE" id="PS01031"/>
    </source>
</evidence>
<dbReference type="SUPFAM" id="SSF49764">
    <property type="entry name" value="HSP20-like chaperones"/>
    <property type="match status" value="1"/>
</dbReference>
<comment type="caution">
    <text evidence="5">The sequence shown here is derived from an EMBL/GenBank/DDBJ whole genome shotgun (WGS) entry which is preliminary data.</text>
</comment>
<proteinExistence type="inferred from homology"/>
<dbReference type="Pfam" id="PF00011">
    <property type="entry name" value="HSP20"/>
    <property type="match status" value="1"/>
</dbReference>
<organism evidence="5 6">
    <name type="scientific">Mucuna pruriens</name>
    <name type="common">Velvet bean</name>
    <name type="synonym">Dolichos pruriens</name>
    <dbReference type="NCBI Taxonomy" id="157652"/>
    <lineage>
        <taxon>Eukaryota</taxon>
        <taxon>Viridiplantae</taxon>
        <taxon>Streptophyta</taxon>
        <taxon>Embryophyta</taxon>
        <taxon>Tracheophyta</taxon>
        <taxon>Spermatophyta</taxon>
        <taxon>Magnoliopsida</taxon>
        <taxon>eudicotyledons</taxon>
        <taxon>Gunneridae</taxon>
        <taxon>Pentapetalae</taxon>
        <taxon>rosids</taxon>
        <taxon>fabids</taxon>
        <taxon>Fabales</taxon>
        <taxon>Fabaceae</taxon>
        <taxon>Papilionoideae</taxon>
        <taxon>50 kb inversion clade</taxon>
        <taxon>NPAAA clade</taxon>
        <taxon>indigoferoid/millettioid clade</taxon>
        <taxon>Phaseoleae</taxon>
        <taxon>Mucuna</taxon>
    </lineage>
</organism>
<dbReference type="PROSITE" id="PS01031">
    <property type="entry name" value="SHSP"/>
    <property type="match status" value="1"/>
</dbReference>
<dbReference type="EMBL" id="QJKJ01012056">
    <property type="protein sequence ID" value="RDX69565.1"/>
    <property type="molecule type" value="Genomic_DNA"/>
</dbReference>
<sequence>MQIDTDETPEAVNAVPFSPFNYIKNVPSRRREEHKESRMDLIGPYLGGPRREWRHPRSDLWDPCGNRGGGYDDITSSLALAHAHVDWRETDAAHIFRADLPGVRKEDLKVEVEENKVLQIRGERVKEKEEQSDKWHCVERQCGTFLRRFRLPEDANADQIGCSLENGVLTVTVPKVEIKPENRNVRQIDVA</sequence>
<dbReference type="PANTHER" id="PTHR11527">
    <property type="entry name" value="HEAT-SHOCK PROTEIN 20 FAMILY MEMBER"/>
    <property type="match status" value="1"/>
</dbReference>
<keyword evidence="1 5" id="KW-0346">Stress response</keyword>
<evidence type="ECO:0000313" key="5">
    <source>
        <dbReference type="EMBL" id="RDX69565.1"/>
    </source>
</evidence>
<dbReference type="FunFam" id="2.60.40.790:FF:000053">
    <property type="entry name" value="17.5 kDa class I heat shock protein"/>
    <property type="match status" value="1"/>
</dbReference>
<feature type="domain" description="SHSP" evidence="4">
    <location>
        <begin position="76"/>
        <end position="191"/>
    </location>
</feature>
<accession>A0A371EU32</accession>
<feature type="non-terminal residue" evidence="5">
    <location>
        <position position="191"/>
    </location>
</feature>
<gene>
    <name evidence="5" type="primary">HSP18.2</name>
    <name evidence="5" type="ORF">CR513_51307</name>
</gene>
<dbReference type="InterPro" id="IPR008978">
    <property type="entry name" value="HSP20-like_chaperone"/>
</dbReference>
<dbReference type="Proteomes" id="UP000257109">
    <property type="component" value="Unassembled WGS sequence"/>
</dbReference>
<name>A0A371EU32_MUCPR</name>
<evidence type="ECO:0000256" key="2">
    <source>
        <dbReference type="PROSITE-ProRule" id="PRU00285"/>
    </source>
</evidence>
<dbReference type="CDD" id="cd06472">
    <property type="entry name" value="ACD_ScHsp26_like"/>
    <property type="match status" value="1"/>
</dbReference>
<comment type="similarity">
    <text evidence="2 3">Belongs to the small heat shock protein (HSP20) family.</text>
</comment>
<protein>
    <submittedName>
        <fullName evidence="5">18.2 kDa class I heat shock protein</fullName>
    </submittedName>
</protein>
<keyword evidence="6" id="KW-1185">Reference proteome</keyword>
<dbReference type="AlphaFoldDB" id="A0A371EU32"/>